<dbReference type="Gene3D" id="3.30.428.10">
    <property type="entry name" value="HIT-like"/>
    <property type="match status" value="1"/>
</dbReference>
<dbReference type="PANTHER" id="PTHR46648:SF1">
    <property type="entry name" value="ADENOSINE 5'-MONOPHOSPHORAMIDASE HNT1"/>
    <property type="match status" value="1"/>
</dbReference>
<dbReference type="GO" id="GO:0003824">
    <property type="term" value="F:catalytic activity"/>
    <property type="evidence" value="ECO:0007669"/>
    <property type="project" value="InterPro"/>
</dbReference>
<dbReference type="Proteomes" id="UP000178448">
    <property type="component" value="Unassembled WGS sequence"/>
</dbReference>
<sequence>MPSDCIFCRIAAGREPAFIVYEDAQFLAFLDKYPQSPGHLQLIPKTHVRWIYDLPEMGTIFSVAQRIIRAIIPVLSADHISVGTFGREVHHAHIWIVPQYGRDRKISEGSGRPIEEDRVKMMQKLRAVLSKEVSK</sequence>
<reference evidence="4 5" key="1">
    <citation type="journal article" date="2016" name="Nat. Commun.">
        <title>Thousands of microbial genomes shed light on interconnected biogeochemical processes in an aquifer system.</title>
        <authorList>
            <person name="Anantharaman K."/>
            <person name="Brown C.T."/>
            <person name="Hug L.A."/>
            <person name="Sharon I."/>
            <person name="Castelle C.J."/>
            <person name="Probst A.J."/>
            <person name="Thomas B.C."/>
            <person name="Singh A."/>
            <person name="Wilkins M.J."/>
            <person name="Karaoz U."/>
            <person name="Brodie E.L."/>
            <person name="Williams K.H."/>
            <person name="Hubbard S.S."/>
            <person name="Banfield J.F."/>
        </authorList>
    </citation>
    <scope>NUCLEOTIDE SEQUENCE [LARGE SCALE GENOMIC DNA]</scope>
</reference>
<comment type="caution">
    <text evidence="2">Lacks conserved residue(s) required for the propagation of feature annotation.</text>
</comment>
<dbReference type="PROSITE" id="PS51084">
    <property type="entry name" value="HIT_2"/>
    <property type="match status" value="1"/>
</dbReference>
<dbReference type="PANTHER" id="PTHR46648">
    <property type="entry name" value="HIT FAMILY PROTEIN 1"/>
    <property type="match status" value="1"/>
</dbReference>
<evidence type="ECO:0000256" key="2">
    <source>
        <dbReference type="PROSITE-ProRule" id="PRU00464"/>
    </source>
</evidence>
<name>A0A1F5YNV4_9BACT</name>
<dbReference type="SUPFAM" id="SSF54197">
    <property type="entry name" value="HIT-like"/>
    <property type="match status" value="1"/>
</dbReference>
<dbReference type="STRING" id="1798374.A2Z33_01505"/>
<feature type="domain" description="HIT" evidence="3">
    <location>
        <begin position="6"/>
        <end position="106"/>
    </location>
</feature>
<gene>
    <name evidence="4" type="ORF">A2Z33_01505</name>
</gene>
<dbReference type="GO" id="GO:0009117">
    <property type="term" value="P:nucleotide metabolic process"/>
    <property type="evidence" value="ECO:0007669"/>
    <property type="project" value="TreeGrafter"/>
</dbReference>
<dbReference type="InterPro" id="IPR036265">
    <property type="entry name" value="HIT-like_sf"/>
</dbReference>
<organism evidence="4 5">
    <name type="scientific">Candidatus Gottesmanbacteria bacterium RBG_16_52_11</name>
    <dbReference type="NCBI Taxonomy" id="1798374"/>
    <lineage>
        <taxon>Bacteria</taxon>
        <taxon>Candidatus Gottesmaniibacteriota</taxon>
    </lineage>
</organism>
<dbReference type="AlphaFoldDB" id="A0A1F5YNV4"/>
<evidence type="ECO:0000313" key="5">
    <source>
        <dbReference type="Proteomes" id="UP000178448"/>
    </source>
</evidence>
<comment type="caution">
    <text evidence="4">The sequence shown here is derived from an EMBL/GenBank/DDBJ whole genome shotgun (WGS) entry which is preliminary data.</text>
</comment>
<dbReference type="InterPro" id="IPR011146">
    <property type="entry name" value="HIT-like"/>
</dbReference>
<dbReference type="EMBL" id="MFJD01000009">
    <property type="protein sequence ID" value="OGG01898.1"/>
    <property type="molecule type" value="Genomic_DNA"/>
</dbReference>
<proteinExistence type="predicted"/>
<evidence type="ECO:0000259" key="3">
    <source>
        <dbReference type="PROSITE" id="PS51084"/>
    </source>
</evidence>
<dbReference type="Pfam" id="PF01230">
    <property type="entry name" value="HIT"/>
    <property type="match status" value="1"/>
</dbReference>
<protein>
    <recommendedName>
        <fullName evidence="3">HIT domain-containing protein</fullName>
    </recommendedName>
</protein>
<evidence type="ECO:0000313" key="4">
    <source>
        <dbReference type="EMBL" id="OGG01898.1"/>
    </source>
</evidence>
<evidence type="ECO:0000256" key="1">
    <source>
        <dbReference type="PIRSR" id="PIRSR601310-1"/>
    </source>
</evidence>
<accession>A0A1F5YNV4</accession>
<dbReference type="InterPro" id="IPR001310">
    <property type="entry name" value="Histidine_triad_HIT"/>
</dbReference>
<feature type="active site" description="Tele-AMP-histidine intermediate" evidence="1">
    <location>
        <position position="93"/>
    </location>
</feature>
<dbReference type="PRINTS" id="PR00332">
    <property type="entry name" value="HISTRIAD"/>
</dbReference>